<accession>A0A543AE56</accession>
<dbReference type="Proteomes" id="UP000320209">
    <property type="component" value="Unassembled WGS sequence"/>
</dbReference>
<gene>
    <name evidence="2" type="ORF">FB381_4774</name>
</gene>
<organism evidence="2 3">
    <name type="scientific">Nocardioides albertanoniae</name>
    <dbReference type="NCBI Taxonomy" id="1175486"/>
    <lineage>
        <taxon>Bacteria</taxon>
        <taxon>Bacillati</taxon>
        <taxon>Actinomycetota</taxon>
        <taxon>Actinomycetes</taxon>
        <taxon>Propionibacteriales</taxon>
        <taxon>Nocardioidaceae</taxon>
        <taxon>Nocardioides</taxon>
    </lineage>
</organism>
<reference evidence="2 3" key="1">
    <citation type="submission" date="2019-06" db="EMBL/GenBank/DDBJ databases">
        <title>Sequencing the genomes of 1000 actinobacteria strains.</title>
        <authorList>
            <person name="Klenk H.-P."/>
        </authorList>
    </citation>
    <scope>NUCLEOTIDE SEQUENCE [LARGE SCALE GENOMIC DNA]</scope>
    <source>
        <strain evidence="2 3">DSM 25218</strain>
    </source>
</reference>
<evidence type="ECO:0000259" key="1">
    <source>
        <dbReference type="Pfam" id="PF12697"/>
    </source>
</evidence>
<evidence type="ECO:0000313" key="3">
    <source>
        <dbReference type="Proteomes" id="UP000320209"/>
    </source>
</evidence>
<dbReference type="PANTHER" id="PTHR43798:SF29">
    <property type="entry name" value="AB HYDROLASE-1 DOMAIN-CONTAINING PROTEIN"/>
    <property type="match status" value="1"/>
</dbReference>
<dbReference type="InterPro" id="IPR050266">
    <property type="entry name" value="AB_hydrolase_sf"/>
</dbReference>
<proteinExistence type="predicted"/>
<dbReference type="AlphaFoldDB" id="A0A543AE56"/>
<name>A0A543AE56_9ACTN</name>
<protein>
    <submittedName>
        <fullName evidence="2">Pimeloyl-ACP methyl ester carboxylesterase</fullName>
    </submittedName>
</protein>
<dbReference type="InterPro" id="IPR029058">
    <property type="entry name" value="AB_hydrolase_fold"/>
</dbReference>
<comment type="caution">
    <text evidence="2">The sequence shown here is derived from an EMBL/GenBank/DDBJ whole genome shotgun (WGS) entry which is preliminary data.</text>
</comment>
<dbReference type="RefSeq" id="WP_141782512.1">
    <property type="nucleotide sequence ID" value="NZ_VFOV01000001.1"/>
</dbReference>
<evidence type="ECO:0000313" key="2">
    <source>
        <dbReference type="EMBL" id="TQL70830.1"/>
    </source>
</evidence>
<dbReference type="Gene3D" id="3.40.50.1820">
    <property type="entry name" value="alpha/beta hydrolase"/>
    <property type="match status" value="1"/>
</dbReference>
<dbReference type="PRINTS" id="PR00111">
    <property type="entry name" value="ABHYDROLASE"/>
</dbReference>
<dbReference type="InterPro" id="IPR000073">
    <property type="entry name" value="AB_hydrolase_1"/>
</dbReference>
<dbReference type="PANTHER" id="PTHR43798">
    <property type="entry name" value="MONOACYLGLYCEROL LIPASE"/>
    <property type="match status" value="1"/>
</dbReference>
<dbReference type="OrthoDB" id="9785847at2"/>
<sequence length="233" mass="24902">MTAAAEREPLVLLPGMGCSPRLWAGVRAALPTHETLVEEIDDPDLDACVATLLGTLPDRFALAGLSLGGIVAMALVRSAPERVTRLCLMDTNARPPTDAQRTAWDQQIATLSAGGSAAELQSGLLEVLLGPAADEDAATETLLMAEEVGAERYVRQLRLQGTRRDERPGLVEVRVPTLVVAGSDDALCGLDRHQEIHDLVPGSRLEVLPDTGHLSPLERPAQIATILEEWLDS</sequence>
<dbReference type="SUPFAM" id="SSF53474">
    <property type="entry name" value="alpha/beta-Hydrolases"/>
    <property type="match status" value="1"/>
</dbReference>
<keyword evidence="3" id="KW-1185">Reference proteome</keyword>
<feature type="domain" description="AB hydrolase-1" evidence="1">
    <location>
        <begin position="10"/>
        <end position="224"/>
    </location>
</feature>
<dbReference type="Pfam" id="PF12697">
    <property type="entry name" value="Abhydrolase_6"/>
    <property type="match status" value="1"/>
</dbReference>
<dbReference type="EMBL" id="VFOV01000001">
    <property type="protein sequence ID" value="TQL70830.1"/>
    <property type="molecule type" value="Genomic_DNA"/>
</dbReference>
<dbReference type="GO" id="GO:0003824">
    <property type="term" value="F:catalytic activity"/>
    <property type="evidence" value="ECO:0007669"/>
    <property type="project" value="UniProtKB-ARBA"/>
</dbReference>